<keyword evidence="5" id="KW-0732">Signal</keyword>
<name>U6MSA2_9EIME</name>
<accession>U6MSA2</accession>
<dbReference type="OrthoDB" id="1840754at2759"/>
<dbReference type="VEuPathDB" id="ToxoDB:ENH_00004260"/>
<feature type="signal peptide" evidence="5">
    <location>
        <begin position="1"/>
        <end position="27"/>
    </location>
</feature>
<dbReference type="PANTHER" id="PTHR13501">
    <property type="entry name" value="CHLOROPLAST 50S RIBOSOMAL PROTEIN L22-RELATED"/>
    <property type="match status" value="1"/>
</dbReference>
<protein>
    <submittedName>
        <fullName evidence="6">50S ribosomal protein L22, putative</fullName>
    </submittedName>
</protein>
<keyword evidence="2 4" id="KW-0689">Ribosomal protein</keyword>
<feature type="chain" id="PRO_5004673997" evidence="5">
    <location>
        <begin position="28"/>
        <end position="249"/>
    </location>
</feature>
<evidence type="ECO:0000256" key="3">
    <source>
        <dbReference type="ARBA" id="ARBA00023274"/>
    </source>
</evidence>
<dbReference type="GeneID" id="25470617"/>
<gene>
    <name evidence="6" type="ORF">ENH_00004260</name>
</gene>
<evidence type="ECO:0000256" key="1">
    <source>
        <dbReference type="ARBA" id="ARBA00009451"/>
    </source>
</evidence>
<dbReference type="Pfam" id="PF00237">
    <property type="entry name" value="Ribosomal_L22"/>
    <property type="match status" value="1"/>
</dbReference>
<dbReference type="SUPFAM" id="SSF54843">
    <property type="entry name" value="Ribosomal protein L22"/>
    <property type="match status" value="1"/>
</dbReference>
<dbReference type="GO" id="GO:0006412">
    <property type="term" value="P:translation"/>
    <property type="evidence" value="ECO:0007669"/>
    <property type="project" value="InterPro"/>
</dbReference>
<dbReference type="AlphaFoldDB" id="U6MSA2"/>
<keyword evidence="7" id="KW-1185">Reference proteome</keyword>
<dbReference type="InterPro" id="IPR047867">
    <property type="entry name" value="Ribosomal_uL22_bac/org-type"/>
</dbReference>
<dbReference type="RefSeq" id="XP_013433826.1">
    <property type="nucleotide sequence ID" value="XM_013578372.1"/>
</dbReference>
<dbReference type="GO" id="GO:0003735">
    <property type="term" value="F:structural constituent of ribosome"/>
    <property type="evidence" value="ECO:0007669"/>
    <property type="project" value="InterPro"/>
</dbReference>
<evidence type="ECO:0000313" key="6">
    <source>
        <dbReference type="EMBL" id="CDJ65359.1"/>
    </source>
</evidence>
<reference evidence="6" key="1">
    <citation type="submission" date="2013-10" db="EMBL/GenBank/DDBJ databases">
        <title>Genomic analysis of the causative agents of coccidiosis in chickens.</title>
        <authorList>
            <person name="Reid A.J."/>
            <person name="Blake D."/>
            <person name="Billington K."/>
            <person name="Browne H."/>
            <person name="Dunn M."/>
            <person name="Hung S."/>
            <person name="Kawahara F."/>
            <person name="Miranda-Saavedra D."/>
            <person name="Mourier T."/>
            <person name="Nagra H."/>
            <person name="Otto T.D."/>
            <person name="Rawlings N."/>
            <person name="Sanchez A."/>
            <person name="Sanders M."/>
            <person name="Subramaniam C."/>
            <person name="Tay Y."/>
            <person name="Dear P."/>
            <person name="Doerig C."/>
            <person name="Gruber A."/>
            <person name="Parkinson J."/>
            <person name="Shirley M."/>
            <person name="Wan K.L."/>
            <person name="Berriman M."/>
            <person name="Tomley F."/>
            <person name="Pain A."/>
        </authorList>
    </citation>
    <scope>NUCLEOTIDE SEQUENCE [LARGE SCALE GENOMIC DNA]</scope>
    <source>
        <strain evidence="6">Houghton</strain>
    </source>
</reference>
<organism evidence="6 7">
    <name type="scientific">Eimeria necatrix</name>
    <dbReference type="NCBI Taxonomy" id="51315"/>
    <lineage>
        <taxon>Eukaryota</taxon>
        <taxon>Sar</taxon>
        <taxon>Alveolata</taxon>
        <taxon>Apicomplexa</taxon>
        <taxon>Conoidasida</taxon>
        <taxon>Coccidia</taxon>
        <taxon>Eucoccidiorida</taxon>
        <taxon>Eimeriorina</taxon>
        <taxon>Eimeriidae</taxon>
        <taxon>Eimeria</taxon>
    </lineage>
</organism>
<evidence type="ECO:0000313" key="7">
    <source>
        <dbReference type="Proteomes" id="UP000030754"/>
    </source>
</evidence>
<dbReference type="Proteomes" id="UP000030754">
    <property type="component" value="Unassembled WGS sequence"/>
</dbReference>
<evidence type="ECO:0000256" key="5">
    <source>
        <dbReference type="SAM" id="SignalP"/>
    </source>
</evidence>
<dbReference type="InterPro" id="IPR036394">
    <property type="entry name" value="Ribosomal_uL22_sf"/>
</dbReference>
<dbReference type="Gene3D" id="3.90.470.10">
    <property type="entry name" value="Ribosomal protein L22/L17"/>
    <property type="match status" value="1"/>
</dbReference>
<dbReference type="CDD" id="cd00336">
    <property type="entry name" value="Ribosomal_L22"/>
    <property type="match status" value="1"/>
</dbReference>
<evidence type="ECO:0000256" key="4">
    <source>
        <dbReference type="RuleBase" id="RU004005"/>
    </source>
</evidence>
<sequence length="249" mass="27059">MRLSRSQAARFLACLFLSTYCARCVLASTEAPPKGRQIRFLFAARTAFLPLAVYNLPAGLPAQHLSHHSHCGRQPLAVHSPGCSARAPAPIRVPRRAGSLLLSKLSFLTSPDPVTLGDEGAVEGGGTSKGSLLDRTLPQPYVEANSRYVRLSPIKTRRVIQELRGKTLAGALAHLATSPRRPALAIFRAIESALANAVNLHGEQNLKPQLVSVTANNGPVMKRPFFKARGRMDIRRRPTTHIKVIIKAF</sequence>
<dbReference type="EMBL" id="HG723130">
    <property type="protein sequence ID" value="CDJ65359.1"/>
    <property type="molecule type" value="Genomic_DNA"/>
</dbReference>
<dbReference type="PANTHER" id="PTHR13501:SF10">
    <property type="entry name" value="LARGE RIBOSOMAL SUBUNIT PROTEIN UL22M"/>
    <property type="match status" value="1"/>
</dbReference>
<evidence type="ECO:0000256" key="2">
    <source>
        <dbReference type="ARBA" id="ARBA00022980"/>
    </source>
</evidence>
<dbReference type="GO" id="GO:0015934">
    <property type="term" value="C:large ribosomal subunit"/>
    <property type="evidence" value="ECO:0007669"/>
    <property type="project" value="InterPro"/>
</dbReference>
<proteinExistence type="inferred from homology"/>
<dbReference type="InterPro" id="IPR001063">
    <property type="entry name" value="Ribosomal_uL22"/>
</dbReference>
<comment type="similarity">
    <text evidence="1 4">Belongs to the universal ribosomal protein uL22 family.</text>
</comment>
<keyword evidence="3 4" id="KW-0687">Ribonucleoprotein</keyword>
<reference evidence="6" key="2">
    <citation type="submission" date="2013-10" db="EMBL/GenBank/DDBJ databases">
        <authorList>
            <person name="Aslett M."/>
        </authorList>
    </citation>
    <scope>NUCLEOTIDE SEQUENCE [LARGE SCALE GENOMIC DNA]</scope>
    <source>
        <strain evidence="6">Houghton</strain>
    </source>
</reference>